<organism evidence="2 3">
    <name type="scientific">Daphnia pulex</name>
    <name type="common">Water flea</name>
    <dbReference type="NCBI Taxonomy" id="6669"/>
    <lineage>
        <taxon>Eukaryota</taxon>
        <taxon>Metazoa</taxon>
        <taxon>Ecdysozoa</taxon>
        <taxon>Arthropoda</taxon>
        <taxon>Crustacea</taxon>
        <taxon>Branchiopoda</taxon>
        <taxon>Diplostraca</taxon>
        <taxon>Cladocera</taxon>
        <taxon>Anomopoda</taxon>
        <taxon>Daphniidae</taxon>
        <taxon>Daphnia</taxon>
    </lineage>
</organism>
<proteinExistence type="predicted"/>
<evidence type="ECO:0008006" key="4">
    <source>
        <dbReference type="Google" id="ProtNLM"/>
    </source>
</evidence>
<gene>
    <name evidence="2" type="ORF">DAPPUDRAFT_265211</name>
</gene>
<dbReference type="InParanoid" id="E9HT23"/>
<feature type="region of interest" description="Disordered" evidence="1">
    <location>
        <begin position="1"/>
        <end position="20"/>
    </location>
</feature>
<dbReference type="PANTHER" id="PTHR33223">
    <property type="entry name" value="CCHC-TYPE DOMAIN-CONTAINING PROTEIN"/>
    <property type="match status" value="1"/>
</dbReference>
<protein>
    <recommendedName>
        <fullName evidence="4">Ty3 transposon capsid-like protein domain-containing protein</fullName>
    </recommendedName>
</protein>
<accession>E9HT23</accession>
<evidence type="ECO:0000313" key="2">
    <source>
        <dbReference type="EMBL" id="EFX65108.1"/>
    </source>
</evidence>
<evidence type="ECO:0000256" key="1">
    <source>
        <dbReference type="SAM" id="MobiDB-lite"/>
    </source>
</evidence>
<dbReference type="HOGENOM" id="CLU_2148338_0_0_1"/>
<reference evidence="2 3" key="1">
    <citation type="journal article" date="2011" name="Science">
        <title>The ecoresponsive genome of Daphnia pulex.</title>
        <authorList>
            <person name="Colbourne J.K."/>
            <person name="Pfrender M.E."/>
            <person name="Gilbert D."/>
            <person name="Thomas W.K."/>
            <person name="Tucker A."/>
            <person name="Oakley T.H."/>
            <person name="Tokishita S."/>
            <person name="Aerts A."/>
            <person name="Arnold G.J."/>
            <person name="Basu M.K."/>
            <person name="Bauer D.J."/>
            <person name="Caceres C.E."/>
            <person name="Carmel L."/>
            <person name="Casola C."/>
            <person name="Choi J.H."/>
            <person name="Detter J.C."/>
            <person name="Dong Q."/>
            <person name="Dusheyko S."/>
            <person name="Eads B.D."/>
            <person name="Frohlich T."/>
            <person name="Geiler-Samerotte K.A."/>
            <person name="Gerlach D."/>
            <person name="Hatcher P."/>
            <person name="Jogdeo S."/>
            <person name="Krijgsveld J."/>
            <person name="Kriventseva E.V."/>
            <person name="Kultz D."/>
            <person name="Laforsch C."/>
            <person name="Lindquist E."/>
            <person name="Lopez J."/>
            <person name="Manak J.R."/>
            <person name="Muller J."/>
            <person name="Pangilinan J."/>
            <person name="Patwardhan R.P."/>
            <person name="Pitluck S."/>
            <person name="Pritham E.J."/>
            <person name="Rechtsteiner A."/>
            <person name="Rho M."/>
            <person name="Rogozin I.B."/>
            <person name="Sakarya O."/>
            <person name="Salamov A."/>
            <person name="Schaack S."/>
            <person name="Shapiro H."/>
            <person name="Shiga Y."/>
            <person name="Skalitzky C."/>
            <person name="Smith Z."/>
            <person name="Souvorov A."/>
            <person name="Sung W."/>
            <person name="Tang Z."/>
            <person name="Tsuchiya D."/>
            <person name="Tu H."/>
            <person name="Vos H."/>
            <person name="Wang M."/>
            <person name="Wolf Y.I."/>
            <person name="Yamagata H."/>
            <person name="Yamada T."/>
            <person name="Ye Y."/>
            <person name="Shaw J.R."/>
            <person name="Andrews J."/>
            <person name="Crease T.J."/>
            <person name="Tang H."/>
            <person name="Lucas S.M."/>
            <person name="Robertson H.M."/>
            <person name="Bork P."/>
            <person name="Koonin E.V."/>
            <person name="Zdobnov E.M."/>
            <person name="Grigoriev I.V."/>
            <person name="Lynch M."/>
            <person name="Boore J.L."/>
        </authorList>
    </citation>
    <scope>NUCLEOTIDE SEQUENCE [LARGE SCALE GENOMIC DNA]</scope>
</reference>
<dbReference type="Proteomes" id="UP000000305">
    <property type="component" value="Unassembled WGS sequence"/>
</dbReference>
<dbReference type="AlphaFoldDB" id="E9HT23"/>
<keyword evidence="3" id="KW-1185">Reference proteome</keyword>
<dbReference type="PhylomeDB" id="E9HT23"/>
<dbReference type="OrthoDB" id="775972at2759"/>
<name>E9HT23_DAPPU</name>
<dbReference type="PANTHER" id="PTHR33223:SF6">
    <property type="entry name" value="CCHC-TYPE DOMAIN-CONTAINING PROTEIN"/>
    <property type="match status" value="1"/>
</dbReference>
<dbReference type="KEGG" id="dpx:DAPPUDRAFT_265211"/>
<sequence>MGVGTGAGHNGDDDASTSQTTFTSRLSKTLLNAPDTTIMDNVTKPIVKVLGELFSREDKKSIPTFKGKSMDKLITEWLKAAEHVARNNDWDDDQKIRFFSDRLKGEALEWHR</sequence>
<evidence type="ECO:0000313" key="3">
    <source>
        <dbReference type="Proteomes" id="UP000000305"/>
    </source>
</evidence>
<dbReference type="EMBL" id="GL732763">
    <property type="protein sequence ID" value="EFX65108.1"/>
    <property type="molecule type" value="Genomic_DNA"/>
</dbReference>
<dbReference type="STRING" id="6669.E9HT23"/>